<keyword evidence="1" id="KW-0732">Signal</keyword>
<organism evidence="2 3">
    <name type="scientific">Collybia nuda</name>
    <dbReference type="NCBI Taxonomy" id="64659"/>
    <lineage>
        <taxon>Eukaryota</taxon>
        <taxon>Fungi</taxon>
        <taxon>Dikarya</taxon>
        <taxon>Basidiomycota</taxon>
        <taxon>Agaricomycotina</taxon>
        <taxon>Agaricomycetes</taxon>
        <taxon>Agaricomycetidae</taxon>
        <taxon>Agaricales</taxon>
        <taxon>Tricholomatineae</taxon>
        <taxon>Clitocybaceae</taxon>
        <taxon>Collybia</taxon>
    </lineage>
</organism>
<evidence type="ECO:0008006" key="4">
    <source>
        <dbReference type="Google" id="ProtNLM"/>
    </source>
</evidence>
<reference evidence="2" key="1">
    <citation type="submission" date="2020-11" db="EMBL/GenBank/DDBJ databases">
        <authorList>
            <consortium name="DOE Joint Genome Institute"/>
            <person name="Ahrendt S."/>
            <person name="Riley R."/>
            <person name="Andreopoulos W."/>
            <person name="Labutti K."/>
            <person name="Pangilinan J."/>
            <person name="Ruiz-Duenas F.J."/>
            <person name="Barrasa J.M."/>
            <person name="Sanchez-Garcia M."/>
            <person name="Camarero S."/>
            <person name="Miyauchi S."/>
            <person name="Serrano A."/>
            <person name="Linde D."/>
            <person name="Babiker R."/>
            <person name="Drula E."/>
            <person name="Ayuso-Fernandez I."/>
            <person name="Pacheco R."/>
            <person name="Padilla G."/>
            <person name="Ferreira P."/>
            <person name="Barriuso J."/>
            <person name="Kellner H."/>
            <person name="Castanera R."/>
            <person name="Alfaro M."/>
            <person name="Ramirez L."/>
            <person name="Pisabarro A.G."/>
            <person name="Kuo A."/>
            <person name="Tritt A."/>
            <person name="Lipzen A."/>
            <person name="He G."/>
            <person name="Yan M."/>
            <person name="Ng V."/>
            <person name="Cullen D."/>
            <person name="Martin F."/>
            <person name="Rosso M.-N."/>
            <person name="Henrissat B."/>
            <person name="Hibbett D."/>
            <person name="Martinez A.T."/>
            <person name="Grigoriev I.V."/>
        </authorList>
    </citation>
    <scope>NUCLEOTIDE SEQUENCE</scope>
    <source>
        <strain evidence="2">CBS 247.69</strain>
    </source>
</reference>
<accession>A0A9P6CM79</accession>
<comment type="caution">
    <text evidence="2">The sequence shown here is derived from an EMBL/GenBank/DDBJ whole genome shotgun (WGS) entry which is preliminary data.</text>
</comment>
<evidence type="ECO:0000256" key="1">
    <source>
        <dbReference type="SAM" id="SignalP"/>
    </source>
</evidence>
<dbReference type="EMBL" id="MU150238">
    <property type="protein sequence ID" value="KAF9467050.1"/>
    <property type="molecule type" value="Genomic_DNA"/>
</dbReference>
<evidence type="ECO:0000313" key="3">
    <source>
        <dbReference type="Proteomes" id="UP000807353"/>
    </source>
</evidence>
<feature type="signal peptide" evidence="1">
    <location>
        <begin position="1"/>
        <end position="19"/>
    </location>
</feature>
<dbReference type="Proteomes" id="UP000807353">
    <property type="component" value="Unassembled WGS sequence"/>
</dbReference>
<gene>
    <name evidence="2" type="ORF">BDZ94DRAFT_1249508</name>
</gene>
<keyword evidence="3" id="KW-1185">Reference proteome</keyword>
<evidence type="ECO:0000313" key="2">
    <source>
        <dbReference type="EMBL" id="KAF9467050.1"/>
    </source>
</evidence>
<dbReference type="AlphaFoldDB" id="A0A9P6CM79"/>
<sequence length="153" mass="17024">MRLRLLLLVLVLMRKLVYPPKSILLIQTTHFLLHSPTLLPRALPLIFRIVRIRVQHSGIRITPKPLKRPVPLPIRIPLLIALASDDGDDRWFRGDDRALVLDTGVEHRYDVVVELPYVFVMPRRVAHSGAVRAGLGLGLSLGLSVGLGVGVGM</sequence>
<protein>
    <recommendedName>
        <fullName evidence="4">Secreted protein</fullName>
    </recommendedName>
</protein>
<feature type="chain" id="PRO_5040507538" description="Secreted protein" evidence="1">
    <location>
        <begin position="20"/>
        <end position="153"/>
    </location>
</feature>
<name>A0A9P6CM79_9AGAR</name>
<proteinExistence type="predicted"/>